<dbReference type="InterPro" id="IPR000237">
    <property type="entry name" value="GRIP_dom"/>
</dbReference>
<feature type="region of interest" description="Disordered" evidence="2">
    <location>
        <begin position="255"/>
        <end position="289"/>
    </location>
</feature>
<keyword evidence="5" id="KW-1185">Reference proteome</keyword>
<dbReference type="PROSITE" id="PS50913">
    <property type="entry name" value="GRIP"/>
    <property type="match status" value="1"/>
</dbReference>
<organism evidence="4 5">
    <name type="scientific">Eumeta variegata</name>
    <name type="common">Bagworm moth</name>
    <name type="synonym">Eumeta japonica</name>
    <dbReference type="NCBI Taxonomy" id="151549"/>
    <lineage>
        <taxon>Eukaryota</taxon>
        <taxon>Metazoa</taxon>
        <taxon>Ecdysozoa</taxon>
        <taxon>Arthropoda</taxon>
        <taxon>Hexapoda</taxon>
        <taxon>Insecta</taxon>
        <taxon>Pterygota</taxon>
        <taxon>Neoptera</taxon>
        <taxon>Endopterygota</taxon>
        <taxon>Lepidoptera</taxon>
        <taxon>Glossata</taxon>
        <taxon>Ditrysia</taxon>
        <taxon>Tineoidea</taxon>
        <taxon>Psychidae</taxon>
        <taxon>Oiketicinae</taxon>
        <taxon>Eumeta</taxon>
    </lineage>
</organism>
<dbReference type="GO" id="GO:0048193">
    <property type="term" value="P:Golgi vesicle transport"/>
    <property type="evidence" value="ECO:0007669"/>
    <property type="project" value="TreeGrafter"/>
</dbReference>
<dbReference type="EMBL" id="BGZK01000690">
    <property type="protein sequence ID" value="GBP56366.1"/>
    <property type="molecule type" value="Genomic_DNA"/>
</dbReference>
<evidence type="ECO:0000256" key="1">
    <source>
        <dbReference type="SAM" id="Coils"/>
    </source>
</evidence>
<dbReference type="PANTHER" id="PTHR19327:SF0">
    <property type="entry name" value="GOLGIN SUBFAMILY A MEMBER 4"/>
    <property type="match status" value="1"/>
</dbReference>
<gene>
    <name evidence="4" type="primary">GOLGA4</name>
    <name evidence="4" type="ORF">EVAR_43305_1</name>
</gene>
<dbReference type="PANTHER" id="PTHR19327">
    <property type="entry name" value="GOLGIN"/>
    <property type="match status" value="1"/>
</dbReference>
<dbReference type="SUPFAM" id="SSF101283">
    <property type="entry name" value="GRIP domain"/>
    <property type="match status" value="1"/>
</dbReference>
<accession>A0A4C1WXT1</accession>
<evidence type="ECO:0000256" key="2">
    <source>
        <dbReference type="SAM" id="MobiDB-lite"/>
    </source>
</evidence>
<keyword evidence="1" id="KW-0175">Coiled coil</keyword>
<feature type="domain" description="GRIP" evidence="3">
    <location>
        <begin position="1315"/>
        <end position="1364"/>
    </location>
</feature>
<dbReference type="GO" id="GO:0005794">
    <property type="term" value="C:Golgi apparatus"/>
    <property type="evidence" value="ECO:0007669"/>
    <property type="project" value="TreeGrafter"/>
</dbReference>
<comment type="caution">
    <text evidence="4">The sequence shown here is derived from an EMBL/GenBank/DDBJ whole genome shotgun (WGS) entry which is preliminary data.</text>
</comment>
<evidence type="ECO:0000259" key="3">
    <source>
        <dbReference type="PROSITE" id="PS50913"/>
    </source>
</evidence>
<feature type="coiled-coil region" evidence="1">
    <location>
        <begin position="723"/>
        <end position="1035"/>
    </location>
</feature>
<dbReference type="STRING" id="151549.A0A4C1WXT1"/>
<proteinExistence type="predicted"/>
<feature type="coiled-coil region" evidence="1">
    <location>
        <begin position="293"/>
        <end position="660"/>
    </location>
</feature>
<sequence length="1495" mass="173200">MFKKLKDKLAEEVKSSPQKIQQFAQAAQAAVTSASSSISDITNHDLFSIGDSDSKQNVSLDSPEYNNQNLFQDVSLLRPTSSQNNIDLIVRDGTPTNESVETQRQRKLSNSSFASDVSFKLPFYDSPTMYHMQSDMEISASEAEERVLPSSGMSLERVTKDQLYGAYRRTQERYNKYRTRYADLARHYKLLERENAKARSVLVETQDKALRRISELREQCNLEQSAKAHLERALREEIDEKNMKIDSLNTKIKLLQSDKGNDEDTPNANERNHEPHLIDLSMDTPKPDSDTEITGLNDKILKMEQLIAKYKESLKNLKEKNSQLTSEISVLSNDLNKKNKENEQLQIGVKQLTETRQQIQELKEDNEELKNKLDAFEFNKSKEIASLELDIKHYQEEISNLQSKIDVFTKREEEYAISLAENKLCIHKELEEKESEIKSLKANLTASKNEIKSLEIILEDYKQTIKKFEEESSSLNNKLNDINSSKNKLSEMEDQIQQLKQTCQSLETSKAKHIEEFKCLELQLKQETAEKLAMIDRNNYLQSRNSQILEENMKKAKEITELEKSMHGLQEKLNETKVVEDEAINDANNPLIVELKEWKDRYLALESEIQEERIELVKLQSEIEKLLTNHELSETRNVELTELVSKLQLENSELQNLKSNYAKITSFLKTLPQITSDLKKQLLGISSDISAQKDFIFEFETNVTPKMKTVVYDFIDKHLSQIQKEKELKINELNLKLTELNDVNSAVSNESKTLKHLIQEMETKIKSYKDQILEIEKSNEQLSTENKLLNEKSEAIIVDFQNKEFELHKLQNDLQKENAILLMKIAEIEQKRLNDGTCADTLTNEKILALENRVENLLKDLEQSSDRNSKIEIELLEKENKLASKETEIHQCKEELFNCKEEFKAIMEDNNLMHEKCERLKQEKEKIHEKTISVEQKLVDCERQMEEYIEVVKHLDNLNLKIKQTENDLEVTKTENECLRQTNTDLLTNLNSVTEESNNSTKNLEMCITELKSELESLKNEKTILITENEILKEMQNSSKQDKEDLEAIIKGLKDDFLLQSEEMLKLKSSVENMSVYDLENTNKIEELKQETLDYKEKNATLIIDNEKNIEELKESKIKYVTLSTDYETIKEKNKLLMSDIEGLQAHLMKVSKDNSQLNDKLREIIANSETCLPNNDRLQNDSLEINDEIENLKLNCQKQLEKIEDLERQNSILSEENLELQDQLKLQNVPNNSNNEMKDTDKELELCRLKDKYDLILEQRNLLEKKLNDLEYVNSSSDKKVQHLEEKNQKLKLSHEKLERRLDEALVSLRHLRALEENTELEYLRNILYEYLTGSGTHSITLAKVLAAVVKFDDRQTQLVLQREKERQGLADISARVDLLTSFRIFFTQLEALNELRINFFFDNAPTKKNPGDSNQVNGLATKLYLITLSTVPDILRLGNVSLVVQNALDSHPIDITCAVDHLVVRLLTMLVNYLVKNLNNLGHPSSQAAQKTQ</sequence>
<dbReference type="SMART" id="SM00755">
    <property type="entry name" value="Grip"/>
    <property type="match status" value="1"/>
</dbReference>
<dbReference type="Pfam" id="PF01465">
    <property type="entry name" value="GRIP"/>
    <property type="match status" value="1"/>
</dbReference>
<feature type="coiled-coil region" evidence="1">
    <location>
        <begin position="1282"/>
        <end position="1316"/>
    </location>
</feature>
<reference evidence="4 5" key="1">
    <citation type="journal article" date="2019" name="Commun. Biol.">
        <title>The bagworm genome reveals a unique fibroin gene that provides high tensile strength.</title>
        <authorList>
            <person name="Kono N."/>
            <person name="Nakamura H."/>
            <person name="Ohtoshi R."/>
            <person name="Tomita M."/>
            <person name="Numata K."/>
            <person name="Arakawa K."/>
        </authorList>
    </citation>
    <scope>NUCLEOTIDE SEQUENCE [LARGE SCALE GENOMIC DNA]</scope>
</reference>
<dbReference type="OrthoDB" id="28818at2759"/>
<dbReference type="GO" id="GO:0031267">
    <property type="term" value="F:small GTPase binding"/>
    <property type="evidence" value="ECO:0007669"/>
    <property type="project" value="TreeGrafter"/>
</dbReference>
<dbReference type="Gene3D" id="1.10.220.60">
    <property type="entry name" value="GRIP domain"/>
    <property type="match status" value="1"/>
</dbReference>
<dbReference type="Proteomes" id="UP000299102">
    <property type="component" value="Unassembled WGS sequence"/>
</dbReference>
<evidence type="ECO:0000313" key="4">
    <source>
        <dbReference type="EMBL" id="GBP56366.1"/>
    </source>
</evidence>
<protein>
    <submittedName>
        <fullName evidence="4">Golgin subfamily A member 4</fullName>
    </submittedName>
</protein>
<evidence type="ECO:0000313" key="5">
    <source>
        <dbReference type="Proteomes" id="UP000299102"/>
    </source>
</evidence>
<feature type="coiled-coil region" evidence="1">
    <location>
        <begin position="1141"/>
        <end position="1224"/>
    </location>
</feature>
<name>A0A4C1WXT1_EUMVA</name>